<keyword evidence="5" id="KW-0143">Chaperone</keyword>
<dbReference type="PRINTS" id="PR00625">
    <property type="entry name" value="JDOMAIN"/>
</dbReference>
<dbReference type="Gene3D" id="2.60.260.20">
    <property type="entry name" value="Urease metallochaperone UreE, N-terminal domain"/>
    <property type="match status" value="2"/>
</dbReference>
<dbReference type="InterPro" id="IPR008971">
    <property type="entry name" value="HSP40/DnaJ_pept-bd"/>
</dbReference>
<evidence type="ECO:0000256" key="1">
    <source>
        <dbReference type="ARBA" id="ARBA00022723"/>
    </source>
</evidence>
<evidence type="ECO:0000256" key="5">
    <source>
        <dbReference type="ARBA" id="ARBA00023186"/>
    </source>
</evidence>
<accession>A0A1F7GB72</accession>
<dbReference type="Pfam" id="PF00226">
    <property type="entry name" value="DnaJ"/>
    <property type="match status" value="1"/>
</dbReference>
<dbReference type="GO" id="GO:0008270">
    <property type="term" value="F:zinc ion binding"/>
    <property type="evidence" value="ECO:0007669"/>
    <property type="project" value="UniProtKB-KW"/>
</dbReference>
<dbReference type="Proteomes" id="UP000178372">
    <property type="component" value="Unassembled WGS sequence"/>
</dbReference>
<keyword evidence="1" id="KW-0479">Metal-binding</keyword>
<dbReference type="GO" id="GO:0005737">
    <property type="term" value="C:cytoplasm"/>
    <property type="evidence" value="ECO:0007669"/>
    <property type="project" value="TreeGrafter"/>
</dbReference>
<keyword evidence="4" id="KW-0862">Zinc</keyword>
<dbReference type="PROSITE" id="PS00636">
    <property type="entry name" value="DNAJ_1"/>
    <property type="match status" value="1"/>
</dbReference>
<dbReference type="PANTHER" id="PTHR43096:SF52">
    <property type="entry name" value="DNAJ HOMOLOG 1, MITOCHONDRIAL-RELATED"/>
    <property type="match status" value="1"/>
</dbReference>
<dbReference type="GO" id="GO:0042026">
    <property type="term" value="P:protein refolding"/>
    <property type="evidence" value="ECO:0007669"/>
    <property type="project" value="TreeGrafter"/>
</dbReference>
<proteinExistence type="predicted"/>
<dbReference type="Gene3D" id="1.10.287.110">
    <property type="entry name" value="DnaJ domain"/>
    <property type="match status" value="1"/>
</dbReference>
<evidence type="ECO:0000256" key="3">
    <source>
        <dbReference type="ARBA" id="ARBA00022771"/>
    </source>
</evidence>
<dbReference type="SMART" id="SM00271">
    <property type="entry name" value="DnaJ"/>
    <property type="match status" value="1"/>
</dbReference>
<dbReference type="PROSITE" id="PS50076">
    <property type="entry name" value="DNAJ_2"/>
    <property type="match status" value="1"/>
</dbReference>
<dbReference type="PANTHER" id="PTHR43096">
    <property type="entry name" value="DNAJ HOMOLOG 1, MITOCHONDRIAL-RELATED"/>
    <property type="match status" value="1"/>
</dbReference>
<dbReference type="GO" id="GO:0051082">
    <property type="term" value="F:unfolded protein binding"/>
    <property type="evidence" value="ECO:0007669"/>
    <property type="project" value="InterPro"/>
</dbReference>
<dbReference type="FunFam" id="2.60.260.20:FF:000005">
    <property type="entry name" value="Chaperone protein dnaJ 1, mitochondrial"/>
    <property type="match status" value="1"/>
</dbReference>
<dbReference type="SUPFAM" id="SSF49493">
    <property type="entry name" value="HSP40/DnaJ peptide-binding domain"/>
    <property type="match status" value="2"/>
</dbReference>
<evidence type="ECO:0000313" key="7">
    <source>
        <dbReference type="EMBL" id="OGK16114.1"/>
    </source>
</evidence>
<dbReference type="CDD" id="cd10747">
    <property type="entry name" value="DnaJ_C"/>
    <property type="match status" value="1"/>
</dbReference>
<dbReference type="InterPro" id="IPR001623">
    <property type="entry name" value="DnaJ_domain"/>
</dbReference>
<feature type="domain" description="J" evidence="6">
    <location>
        <begin position="4"/>
        <end position="68"/>
    </location>
</feature>
<protein>
    <recommendedName>
        <fullName evidence="6">J domain-containing protein</fullName>
    </recommendedName>
</protein>
<evidence type="ECO:0000256" key="4">
    <source>
        <dbReference type="ARBA" id="ARBA00022833"/>
    </source>
</evidence>
<keyword evidence="2" id="KW-0677">Repeat</keyword>
<evidence type="ECO:0000313" key="8">
    <source>
        <dbReference type="Proteomes" id="UP000178372"/>
    </source>
</evidence>
<evidence type="ECO:0000259" key="6">
    <source>
        <dbReference type="PROSITE" id="PS50076"/>
    </source>
</evidence>
<comment type="caution">
    <text evidence="7">The sequence shown here is derived from an EMBL/GenBank/DDBJ whole genome shotgun (WGS) entry which is preliminary data.</text>
</comment>
<dbReference type="InterPro" id="IPR036869">
    <property type="entry name" value="J_dom_sf"/>
</dbReference>
<dbReference type="AlphaFoldDB" id="A0A1F7GB72"/>
<organism evidence="7 8">
    <name type="scientific">Candidatus Roizmanbacteria bacterium RIFCSPHIGHO2_01_FULL_39_12b</name>
    <dbReference type="NCBI Taxonomy" id="1802030"/>
    <lineage>
        <taxon>Bacteria</taxon>
        <taxon>Candidatus Roizmaniibacteriota</taxon>
    </lineage>
</organism>
<dbReference type="InterPro" id="IPR018253">
    <property type="entry name" value="DnaJ_domain_CS"/>
</dbReference>
<gene>
    <name evidence="7" type="ORF">A2690_01600</name>
</gene>
<keyword evidence="3" id="KW-0863">Zinc-finger</keyword>
<sequence>MTQTYYDILGVPQKASSAEIKAAYRKQALKWHPDRNKESQAEEKFKEINRAYEVLSDSQKKTQYDAVGHDAYTSGGFGRGAPGGGGSNYQQGPFSYTYTSTSGESPFDGFDFGGFSDPFEIFEQFFGFRNPSGGRTRKPLYQMEIDFKDIVTGATKTVSIDGKNKTIKVPAGIDHNMRMRFSDFDVQFIVKPDKRFERRGQDVISHISFPFTTAILGGTVDVPTLDGKTVKLKIKPGTTQGTMMRLKNRGLPYVNSNQKGDHYIAFEITFPEKLSHRQKELLEEFERDS</sequence>
<name>A0A1F7GB72_9BACT</name>
<dbReference type="InterPro" id="IPR002939">
    <property type="entry name" value="DnaJ_C"/>
</dbReference>
<dbReference type="Pfam" id="PF01556">
    <property type="entry name" value="DnaJ_C"/>
    <property type="match status" value="1"/>
</dbReference>
<dbReference type="SUPFAM" id="SSF46565">
    <property type="entry name" value="Chaperone J-domain"/>
    <property type="match status" value="1"/>
</dbReference>
<dbReference type="CDD" id="cd06257">
    <property type="entry name" value="DnaJ"/>
    <property type="match status" value="1"/>
</dbReference>
<evidence type="ECO:0000256" key="2">
    <source>
        <dbReference type="ARBA" id="ARBA00022737"/>
    </source>
</evidence>
<reference evidence="7 8" key="1">
    <citation type="journal article" date="2016" name="Nat. Commun.">
        <title>Thousands of microbial genomes shed light on interconnected biogeochemical processes in an aquifer system.</title>
        <authorList>
            <person name="Anantharaman K."/>
            <person name="Brown C.T."/>
            <person name="Hug L.A."/>
            <person name="Sharon I."/>
            <person name="Castelle C.J."/>
            <person name="Probst A.J."/>
            <person name="Thomas B.C."/>
            <person name="Singh A."/>
            <person name="Wilkins M.J."/>
            <person name="Karaoz U."/>
            <person name="Brodie E.L."/>
            <person name="Williams K.H."/>
            <person name="Hubbard S.S."/>
            <person name="Banfield J.F."/>
        </authorList>
    </citation>
    <scope>NUCLEOTIDE SEQUENCE [LARGE SCALE GENOMIC DNA]</scope>
</reference>
<dbReference type="EMBL" id="MFZF01000020">
    <property type="protein sequence ID" value="OGK16114.1"/>
    <property type="molecule type" value="Genomic_DNA"/>
</dbReference>